<evidence type="ECO:0000313" key="2">
    <source>
        <dbReference type="Proteomes" id="UP001056120"/>
    </source>
</evidence>
<comment type="caution">
    <text evidence="1">The sequence shown here is derived from an EMBL/GenBank/DDBJ whole genome shotgun (WGS) entry which is preliminary data.</text>
</comment>
<proteinExistence type="predicted"/>
<reference evidence="1 2" key="2">
    <citation type="journal article" date="2022" name="Mol. Ecol. Resour.">
        <title>The genomes of chicory, endive, great burdock and yacon provide insights into Asteraceae paleo-polyploidization history and plant inulin production.</title>
        <authorList>
            <person name="Fan W."/>
            <person name="Wang S."/>
            <person name="Wang H."/>
            <person name="Wang A."/>
            <person name="Jiang F."/>
            <person name="Liu H."/>
            <person name="Zhao H."/>
            <person name="Xu D."/>
            <person name="Zhang Y."/>
        </authorList>
    </citation>
    <scope>NUCLEOTIDE SEQUENCE [LARGE SCALE GENOMIC DNA]</scope>
    <source>
        <strain evidence="2">cv. Yunnan</strain>
        <tissue evidence="1">Leaves</tissue>
    </source>
</reference>
<accession>A0ACB9EC97</accession>
<dbReference type="EMBL" id="CM042035">
    <property type="protein sequence ID" value="KAI3756305.1"/>
    <property type="molecule type" value="Genomic_DNA"/>
</dbReference>
<gene>
    <name evidence="1" type="ORF">L1987_56125</name>
</gene>
<keyword evidence="2" id="KW-1185">Reference proteome</keyword>
<organism evidence="1 2">
    <name type="scientific">Smallanthus sonchifolius</name>
    <dbReference type="NCBI Taxonomy" id="185202"/>
    <lineage>
        <taxon>Eukaryota</taxon>
        <taxon>Viridiplantae</taxon>
        <taxon>Streptophyta</taxon>
        <taxon>Embryophyta</taxon>
        <taxon>Tracheophyta</taxon>
        <taxon>Spermatophyta</taxon>
        <taxon>Magnoliopsida</taxon>
        <taxon>eudicotyledons</taxon>
        <taxon>Gunneridae</taxon>
        <taxon>Pentapetalae</taxon>
        <taxon>asterids</taxon>
        <taxon>campanulids</taxon>
        <taxon>Asterales</taxon>
        <taxon>Asteraceae</taxon>
        <taxon>Asteroideae</taxon>
        <taxon>Heliantheae alliance</taxon>
        <taxon>Millerieae</taxon>
        <taxon>Smallanthus</taxon>
    </lineage>
</organism>
<dbReference type="Proteomes" id="UP001056120">
    <property type="component" value="Linkage Group LG18"/>
</dbReference>
<evidence type="ECO:0000313" key="1">
    <source>
        <dbReference type="EMBL" id="KAI3756305.1"/>
    </source>
</evidence>
<sequence length="242" mass="26785">MKNRSFVVWVREVEHQWPPDLNWTLMPNREKEFGDDGDRQRDLEEGEFRPIGASDPAAAMDTPASPLPANKLEEETSAPESHNSLHGNSKSAHVLADSRGSPRTPKNSNDGLSVGTFKTGPGRYMGQSHCFSSRKRPRRFRSPSSMDDPNNHSREVDGDNRLNIPPFPYLNNLASLPTEYSSEDSSCDERQPIETSGAGTSSIIPETQPSEASMAMEEEVADTFEIGKCFGIQIGDFADQQD</sequence>
<protein>
    <submittedName>
        <fullName evidence="1">Uncharacterized protein</fullName>
    </submittedName>
</protein>
<name>A0ACB9EC97_9ASTR</name>
<reference evidence="2" key="1">
    <citation type="journal article" date="2022" name="Mol. Ecol. Resour.">
        <title>The genomes of chicory, endive, great burdock and yacon provide insights into Asteraceae palaeo-polyploidization history and plant inulin production.</title>
        <authorList>
            <person name="Fan W."/>
            <person name="Wang S."/>
            <person name="Wang H."/>
            <person name="Wang A."/>
            <person name="Jiang F."/>
            <person name="Liu H."/>
            <person name="Zhao H."/>
            <person name="Xu D."/>
            <person name="Zhang Y."/>
        </authorList>
    </citation>
    <scope>NUCLEOTIDE SEQUENCE [LARGE SCALE GENOMIC DNA]</scope>
    <source>
        <strain evidence="2">cv. Yunnan</strain>
    </source>
</reference>